<dbReference type="AlphaFoldDB" id="A0AAD9AD91"/>
<organism evidence="2 3">
    <name type="scientific">Colletotrichum chrysophilum</name>
    <dbReference type="NCBI Taxonomy" id="1836956"/>
    <lineage>
        <taxon>Eukaryota</taxon>
        <taxon>Fungi</taxon>
        <taxon>Dikarya</taxon>
        <taxon>Ascomycota</taxon>
        <taxon>Pezizomycotina</taxon>
        <taxon>Sordariomycetes</taxon>
        <taxon>Hypocreomycetidae</taxon>
        <taxon>Glomerellales</taxon>
        <taxon>Glomerellaceae</taxon>
        <taxon>Colletotrichum</taxon>
        <taxon>Colletotrichum gloeosporioides species complex</taxon>
    </lineage>
</organism>
<accession>A0AAD9AD91</accession>
<proteinExistence type="predicted"/>
<keyword evidence="1" id="KW-0472">Membrane</keyword>
<name>A0AAD9AD91_9PEZI</name>
<evidence type="ECO:0000313" key="3">
    <source>
        <dbReference type="Proteomes" id="UP001243330"/>
    </source>
</evidence>
<gene>
    <name evidence="2" type="ORF">CCHR01_11343</name>
</gene>
<feature type="transmembrane region" description="Helical" evidence="1">
    <location>
        <begin position="6"/>
        <end position="23"/>
    </location>
</feature>
<evidence type="ECO:0000256" key="1">
    <source>
        <dbReference type="SAM" id="Phobius"/>
    </source>
</evidence>
<sequence length="59" mass="6900">MLTSYVVSMVLMLAYWLVALLENKRRDKKYGKPEAVHEGTVDGFVDITDKKQKDFRYTT</sequence>
<keyword evidence="3" id="KW-1185">Reference proteome</keyword>
<dbReference type="EMBL" id="JAQOWY010000251">
    <property type="protein sequence ID" value="KAK1846038.1"/>
    <property type="molecule type" value="Genomic_DNA"/>
</dbReference>
<comment type="caution">
    <text evidence="2">The sequence shown here is derived from an EMBL/GenBank/DDBJ whole genome shotgun (WGS) entry which is preliminary data.</text>
</comment>
<protein>
    <submittedName>
        <fullName evidence="2">Allantoate permease</fullName>
    </submittedName>
</protein>
<dbReference type="Proteomes" id="UP001243330">
    <property type="component" value="Unassembled WGS sequence"/>
</dbReference>
<keyword evidence="1" id="KW-0812">Transmembrane</keyword>
<reference evidence="2" key="1">
    <citation type="submission" date="2023-01" db="EMBL/GenBank/DDBJ databases">
        <title>Colletotrichum chrysophilum M932 genome sequence.</title>
        <authorList>
            <person name="Baroncelli R."/>
        </authorList>
    </citation>
    <scope>NUCLEOTIDE SEQUENCE</scope>
    <source>
        <strain evidence="2">M932</strain>
    </source>
</reference>
<evidence type="ECO:0000313" key="2">
    <source>
        <dbReference type="EMBL" id="KAK1846038.1"/>
    </source>
</evidence>
<keyword evidence="1" id="KW-1133">Transmembrane helix</keyword>